<sequence>MSDTFITPFTDNEFMVRALGAGVLVACCCAIVGSFVVLRGLAFVADALAHGVLPGIATAILLGVPVVVGAAAGTMVMMGGVSLITRRSRLSSDTAIGLFFAGMLALGVMITSRGRSFAGDLTRILFGELLGVSVSDLWWQAVALVFVGGVAWVCRRPFLLLCIEPELAATSGFRVRPFETLMLTIVAVAIIASFQSVGTLLVFGMLLAPASTAALVTRRLGAMVALAAVLGSVCTYVGLLLSYHADLAAGASVVVVAVAVFLLTFAGVEVRAAVTGRGVGVPAGALQRQVHTHDDGAHVHVHGSGEHPHGHVPGEHR</sequence>
<keyword evidence="3 7" id="KW-0812">Transmembrane</keyword>
<protein>
    <submittedName>
        <fullName evidence="8">Unannotated protein</fullName>
    </submittedName>
</protein>
<proteinExistence type="inferred from homology"/>
<evidence type="ECO:0000256" key="7">
    <source>
        <dbReference type="SAM" id="Phobius"/>
    </source>
</evidence>
<dbReference type="Gene3D" id="1.10.3470.10">
    <property type="entry name" value="ABC transporter involved in vitamin B12 uptake, BtuC"/>
    <property type="match status" value="1"/>
</dbReference>
<evidence type="ECO:0000256" key="2">
    <source>
        <dbReference type="ARBA" id="ARBA00008034"/>
    </source>
</evidence>
<accession>A0A6J6FZL0</accession>
<dbReference type="InterPro" id="IPR037294">
    <property type="entry name" value="ABC_BtuC-like"/>
</dbReference>
<feature type="region of interest" description="Disordered" evidence="6">
    <location>
        <begin position="297"/>
        <end position="317"/>
    </location>
</feature>
<evidence type="ECO:0000256" key="1">
    <source>
        <dbReference type="ARBA" id="ARBA00004141"/>
    </source>
</evidence>
<feature type="transmembrane region" description="Helical" evidence="7">
    <location>
        <begin position="21"/>
        <end position="44"/>
    </location>
</feature>
<gene>
    <name evidence="8" type="ORF">UFOPK1493_03919</name>
</gene>
<dbReference type="GO" id="GO:0055085">
    <property type="term" value="P:transmembrane transport"/>
    <property type="evidence" value="ECO:0007669"/>
    <property type="project" value="InterPro"/>
</dbReference>
<reference evidence="8" key="1">
    <citation type="submission" date="2020-05" db="EMBL/GenBank/DDBJ databases">
        <authorList>
            <person name="Chiriac C."/>
            <person name="Salcher M."/>
            <person name="Ghai R."/>
            <person name="Kavagutti S V."/>
        </authorList>
    </citation>
    <scope>NUCLEOTIDE SEQUENCE</scope>
</reference>
<dbReference type="AlphaFoldDB" id="A0A6J6FZL0"/>
<feature type="transmembrane region" description="Helical" evidence="7">
    <location>
        <begin position="220"/>
        <end position="241"/>
    </location>
</feature>
<organism evidence="8">
    <name type="scientific">freshwater metagenome</name>
    <dbReference type="NCBI Taxonomy" id="449393"/>
    <lineage>
        <taxon>unclassified sequences</taxon>
        <taxon>metagenomes</taxon>
        <taxon>ecological metagenomes</taxon>
    </lineage>
</organism>
<feature type="transmembrane region" description="Helical" evidence="7">
    <location>
        <begin position="247"/>
        <end position="268"/>
    </location>
</feature>
<evidence type="ECO:0000256" key="4">
    <source>
        <dbReference type="ARBA" id="ARBA00022989"/>
    </source>
</evidence>
<evidence type="ECO:0000256" key="5">
    <source>
        <dbReference type="ARBA" id="ARBA00023136"/>
    </source>
</evidence>
<dbReference type="GO" id="GO:0043190">
    <property type="term" value="C:ATP-binding cassette (ABC) transporter complex"/>
    <property type="evidence" value="ECO:0007669"/>
    <property type="project" value="InterPro"/>
</dbReference>
<dbReference type="InterPro" id="IPR001626">
    <property type="entry name" value="ABC_TroCD"/>
</dbReference>
<dbReference type="SUPFAM" id="SSF81345">
    <property type="entry name" value="ABC transporter involved in vitamin B12 uptake, BtuC"/>
    <property type="match status" value="1"/>
</dbReference>
<dbReference type="PANTHER" id="PTHR30477:SF13">
    <property type="entry name" value="IRON TRANSPORT SYSTEM MEMBRANE PROTEIN HI_0360-RELATED"/>
    <property type="match status" value="1"/>
</dbReference>
<comment type="similarity">
    <text evidence="2">Belongs to the ABC-3 integral membrane protein family.</text>
</comment>
<dbReference type="CDD" id="cd06550">
    <property type="entry name" value="TM_ABC_iron-siderophores_like"/>
    <property type="match status" value="1"/>
</dbReference>
<evidence type="ECO:0000256" key="3">
    <source>
        <dbReference type="ARBA" id="ARBA00022692"/>
    </source>
</evidence>
<feature type="transmembrane region" description="Helical" evidence="7">
    <location>
        <begin position="56"/>
        <end position="84"/>
    </location>
</feature>
<dbReference type="GO" id="GO:0010043">
    <property type="term" value="P:response to zinc ion"/>
    <property type="evidence" value="ECO:0007669"/>
    <property type="project" value="TreeGrafter"/>
</dbReference>
<feature type="transmembrane region" description="Helical" evidence="7">
    <location>
        <begin position="181"/>
        <end position="208"/>
    </location>
</feature>
<comment type="subcellular location">
    <subcellularLocation>
        <location evidence="1">Membrane</location>
        <topology evidence="1">Multi-pass membrane protein</topology>
    </subcellularLocation>
</comment>
<evidence type="ECO:0000256" key="6">
    <source>
        <dbReference type="SAM" id="MobiDB-lite"/>
    </source>
</evidence>
<feature type="transmembrane region" description="Helical" evidence="7">
    <location>
        <begin position="137"/>
        <end position="153"/>
    </location>
</feature>
<evidence type="ECO:0000313" key="8">
    <source>
        <dbReference type="EMBL" id="CAB4594416.1"/>
    </source>
</evidence>
<dbReference type="Pfam" id="PF00950">
    <property type="entry name" value="ABC-3"/>
    <property type="match status" value="1"/>
</dbReference>
<dbReference type="EMBL" id="CAEZSR010000258">
    <property type="protein sequence ID" value="CAB4594416.1"/>
    <property type="molecule type" value="Genomic_DNA"/>
</dbReference>
<keyword evidence="5 7" id="KW-0472">Membrane</keyword>
<dbReference type="PANTHER" id="PTHR30477">
    <property type="entry name" value="ABC-TRANSPORTER METAL-BINDING PROTEIN"/>
    <property type="match status" value="1"/>
</dbReference>
<name>A0A6J6FZL0_9ZZZZ</name>
<keyword evidence="4 7" id="KW-1133">Transmembrane helix</keyword>
<feature type="transmembrane region" description="Helical" evidence="7">
    <location>
        <begin position="96"/>
        <end position="117"/>
    </location>
</feature>